<dbReference type="InterPro" id="IPR011032">
    <property type="entry name" value="GroES-like_sf"/>
</dbReference>
<dbReference type="InterPro" id="IPR020843">
    <property type="entry name" value="ER"/>
</dbReference>
<evidence type="ECO:0000259" key="2">
    <source>
        <dbReference type="SMART" id="SM00829"/>
    </source>
</evidence>
<name>A0A4R2JXE6_9PSEU</name>
<comment type="caution">
    <text evidence="3">The sequence shown here is derived from an EMBL/GenBank/DDBJ whole genome shotgun (WGS) entry which is preliminary data.</text>
</comment>
<dbReference type="Proteomes" id="UP000295680">
    <property type="component" value="Unassembled WGS sequence"/>
</dbReference>
<dbReference type="FunFam" id="3.40.50.720:FF:000121">
    <property type="entry name" value="Prostaglandin reductase 2"/>
    <property type="match status" value="1"/>
</dbReference>
<dbReference type="OrthoDB" id="9805663at2"/>
<dbReference type="AlphaFoldDB" id="A0A4R2JXE6"/>
<dbReference type="SUPFAM" id="SSF50129">
    <property type="entry name" value="GroES-like"/>
    <property type="match status" value="2"/>
</dbReference>
<dbReference type="GO" id="GO:0016628">
    <property type="term" value="F:oxidoreductase activity, acting on the CH-CH group of donors, NAD or NADP as acceptor"/>
    <property type="evidence" value="ECO:0007669"/>
    <property type="project" value="InterPro"/>
</dbReference>
<feature type="domain" description="Enoyl reductase (ER)" evidence="2">
    <location>
        <begin position="18"/>
        <end position="334"/>
    </location>
</feature>
<evidence type="ECO:0000313" key="3">
    <source>
        <dbReference type="EMBL" id="TCO65193.1"/>
    </source>
</evidence>
<proteinExistence type="predicted"/>
<keyword evidence="1" id="KW-0560">Oxidoreductase</keyword>
<dbReference type="PANTHER" id="PTHR43205">
    <property type="entry name" value="PROSTAGLANDIN REDUCTASE"/>
    <property type="match status" value="1"/>
</dbReference>
<dbReference type="InterPro" id="IPR013149">
    <property type="entry name" value="ADH-like_C"/>
</dbReference>
<dbReference type="Gene3D" id="3.40.50.720">
    <property type="entry name" value="NAD(P)-binding Rossmann-like Domain"/>
    <property type="match status" value="1"/>
</dbReference>
<gene>
    <name evidence="3" type="ORF">EV192_101981</name>
</gene>
<keyword evidence="4" id="KW-1185">Reference proteome</keyword>
<dbReference type="RefSeq" id="WP_132111447.1">
    <property type="nucleotide sequence ID" value="NZ_SLWS01000001.1"/>
</dbReference>
<dbReference type="InterPro" id="IPR041694">
    <property type="entry name" value="ADH_N_2"/>
</dbReference>
<evidence type="ECO:0000256" key="1">
    <source>
        <dbReference type="ARBA" id="ARBA00023002"/>
    </source>
</evidence>
<organism evidence="3 4">
    <name type="scientific">Actinocrispum wychmicini</name>
    <dbReference type="NCBI Taxonomy" id="1213861"/>
    <lineage>
        <taxon>Bacteria</taxon>
        <taxon>Bacillati</taxon>
        <taxon>Actinomycetota</taxon>
        <taxon>Actinomycetes</taxon>
        <taxon>Pseudonocardiales</taxon>
        <taxon>Pseudonocardiaceae</taxon>
        <taxon>Actinocrispum</taxon>
    </lineage>
</organism>
<evidence type="ECO:0000313" key="4">
    <source>
        <dbReference type="Proteomes" id="UP000295680"/>
    </source>
</evidence>
<dbReference type="SMART" id="SM00829">
    <property type="entry name" value="PKS_ER"/>
    <property type="match status" value="1"/>
</dbReference>
<reference evidence="3 4" key="1">
    <citation type="submission" date="2019-03" db="EMBL/GenBank/DDBJ databases">
        <title>Genomic Encyclopedia of Type Strains, Phase IV (KMG-IV): sequencing the most valuable type-strain genomes for metagenomic binning, comparative biology and taxonomic classification.</title>
        <authorList>
            <person name="Goeker M."/>
        </authorList>
    </citation>
    <scope>NUCLEOTIDE SEQUENCE [LARGE SCALE GENOMIC DNA]</scope>
    <source>
        <strain evidence="3 4">DSM 45934</strain>
    </source>
</reference>
<protein>
    <recommendedName>
        <fullName evidence="2">Enoyl reductase (ER) domain-containing protein</fullName>
    </recommendedName>
</protein>
<dbReference type="InterPro" id="IPR045010">
    <property type="entry name" value="MDR_fam"/>
</dbReference>
<dbReference type="InterPro" id="IPR036291">
    <property type="entry name" value="NAD(P)-bd_dom_sf"/>
</dbReference>
<dbReference type="SUPFAM" id="SSF51735">
    <property type="entry name" value="NAD(P)-binding Rossmann-fold domains"/>
    <property type="match status" value="1"/>
</dbReference>
<dbReference type="PANTHER" id="PTHR43205:SF7">
    <property type="entry name" value="PROSTAGLANDIN REDUCTASE 1"/>
    <property type="match status" value="1"/>
</dbReference>
<dbReference type="Gene3D" id="3.90.180.10">
    <property type="entry name" value="Medium-chain alcohol dehydrogenases, catalytic domain"/>
    <property type="match status" value="1"/>
</dbReference>
<dbReference type="EMBL" id="SLWS01000001">
    <property type="protein sequence ID" value="TCO65193.1"/>
    <property type="molecule type" value="Genomic_DNA"/>
</dbReference>
<sequence length="336" mass="35966">MSIPENAREFRLAARPEGTPRPDNFELATVPVPTPGDGQVLVRNLYLSVDPYMRGRMRDVKSYAPPYEVGKVMQGGAVGEVVASTVDSVRVGDTVLHNLGWREYALLGAGDVERIDPDAAPLGAYLGVFGMPGLTAYTGLVRTAAVREGDVVFVSGAAGAVGSVAGQIARLRGASRVVGSAGSAEKVRYLKEELGFDEAFNYRDGDVRDLLAQAAPDGIDVFFDNVGGDHLEAAIDNFKVNGRAALCGSISGYNNENPAPGPRNLGKLVGWRLRVEGFLVLDHYDLLAEFRAEVGPWISDGRLKYQETVVDGFENTAQAFMDMLAGANTGKMLVRL</sequence>
<dbReference type="Pfam" id="PF00107">
    <property type="entry name" value="ADH_zinc_N"/>
    <property type="match status" value="1"/>
</dbReference>
<dbReference type="Pfam" id="PF16884">
    <property type="entry name" value="ADH_N_2"/>
    <property type="match status" value="1"/>
</dbReference>
<dbReference type="CDD" id="cd05288">
    <property type="entry name" value="PGDH"/>
    <property type="match status" value="1"/>
</dbReference>
<accession>A0A4R2JXE6</accession>